<organism evidence="2 3">
    <name type="scientific">Haloferax gibbonsii (strain ATCC 33959 / DSM 4427 / JCM 8863 / NBRC 102184 / NCIMB 2188 / Ma 2.38)</name>
    <dbReference type="NCBI Taxonomy" id="1227459"/>
    <lineage>
        <taxon>Archaea</taxon>
        <taxon>Methanobacteriati</taxon>
        <taxon>Methanobacteriota</taxon>
        <taxon>Stenosarchaea group</taxon>
        <taxon>Halobacteria</taxon>
        <taxon>Halobacteriales</taxon>
        <taxon>Haloferacaceae</taxon>
        <taxon>Haloferax</taxon>
    </lineage>
</organism>
<dbReference type="AlphaFoldDB" id="M0H6L7"/>
<dbReference type="EMBL" id="AOLJ01000017">
    <property type="protein sequence ID" value="ELZ80156.1"/>
    <property type="molecule type" value="Genomic_DNA"/>
</dbReference>
<dbReference type="InterPro" id="IPR058417">
    <property type="entry name" value="DUF8104"/>
</dbReference>
<keyword evidence="3" id="KW-1185">Reference proteome</keyword>
<evidence type="ECO:0000256" key="1">
    <source>
        <dbReference type="SAM" id="Coils"/>
    </source>
</evidence>
<dbReference type="PATRIC" id="fig|1227459.3.peg.2181"/>
<dbReference type="Proteomes" id="UP000011571">
    <property type="component" value="Unassembled WGS sequence"/>
</dbReference>
<evidence type="ECO:0000313" key="2">
    <source>
        <dbReference type="EMBL" id="ELZ80156.1"/>
    </source>
</evidence>
<accession>M0H6L7</accession>
<feature type="coiled-coil region" evidence="1">
    <location>
        <begin position="28"/>
        <end position="130"/>
    </location>
</feature>
<protein>
    <submittedName>
        <fullName evidence="2">Calcium binding protein</fullName>
    </submittedName>
</protein>
<name>M0H6L7_HALGM</name>
<proteinExistence type="predicted"/>
<gene>
    <name evidence="2" type="ORF">C454_11101</name>
</gene>
<reference evidence="2 3" key="1">
    <citation type="journal article" date="2014" name="PLoS Genet.">
        <title>Phylogenetically driven sequencing of extremely halophilic archaea reveals strategies for static and dynamic osmo-response.</title>
        <authorList>
            <person name="Becker E.A."/>
            <person name="Seitzer P.M."/>
            <person name="Tritt A."/>
            <person name="Larsen D."/>
            <person name="Krusor M."/>
            <person name="Yao A.I."/>
            <person name="Wu D."/>
            <person name="Madern D."/>
            <person name="Eisen J.A."/>
            <person name="Darling A.E."/>
            <person name="Facciotti M.T."/>
        </authorList>
    </citation>
    <scope>NUCLEOTIDE SEQUENCE [LARGE SCALE GENOMIC DNA]</scope>
    <source>
        <strain evidence="3">ATCC 33959 / DSM 4427 / JCM 8863 / NBRC 102184 / NCIMB 2188 / Ma 2.38</strain>
    </source>
</reference>
<dbReference type="RefSeq" id="WP_004975542.1">
    <property type="nucleotide sequence ID" value="NZ_AOLJ01000017.1"/>
</dbReference>
<dbReference type="Pfam" id="PF26406">
    <property type="entry name" value="DUF8104"/>
    <property type="match status" value="1"/>
</dbReference>
<sequence length="139" mass="17620">MEYPDYSDVELFLEDQEPEWTRLLERSQQRHEQRLEDELDRIDDQLQQRDKIHEDAIEELKSKLDWYKQRLKDLYHHSFGQQEKKQRLKNQIDRFYKELRTEKRQHWRDIQELESERRQLLVEIDEHDDTNSWFKTLYD</sequence>
<keyword evidence="1" id="KW-0175">Coiled coil</keyword>
<comment type="caution">
    <text evidence="2">The sequence shown here is derived from an EMBL/GenBank/DDBJ whole genome shotgun (WGS) entry which is preliminary data.</text>
</comment>
<evidence type="ECO:0000313" key="3">
    <source>
        <dbReference type="Proteomes" id="UP000011571"/>
    </source>
</evidence>